<organism evidence="3 4">
    <name type="scientific">Phaeomoniella chlamydospora</name>
    <name type="common">Phaeoacremonium chlamydosporum</name>
    <dbReference type="NCBI Taxonomy" id="158046"/>
    <lineage>
        <taxon>Eukaryota</taxon>
        <taxon>Fungi</taxon>
        <taxon>Dikarya</taxon>
        <taxon>Ascomycota</taxon>
        <taxon>Pezizomycotina</taxon>
        <taxon>Eurotiomycetes</taxon>
        <taxon>Chaetothyriomycetidae</taxon>
        <taxon>Phaeomoniellales</taxon>
        <taxon>Phaeomoniellaceae</taxon>
        <taxon>Phaeomoniella</taxon>
    </lineage>
</organism>
<dbReference type="GO" id="GO:0003697">
    <property type="term" value="F:single-stranded DNA binding"/>
    <property type="evidence" value="ECO:0007669"/>
    <property type="project" value="InterPro"/>
</dbReference>
<sequence length="156" mass="16830">MTLSPSPLLRPLFTTTTAPLLLRATSRRAFSSSPVSPLSKITLIGRLAAAPDLHTTTSGAEYIRYSLGVSTGPRDESGQQATSWFRIANFNTQEGSRAREYLLGLEKGTLVYVEGDASMNVYQDKETGKNVSALNIVQKSLEVLKRNKGPEGGVGQ</sequence>
<dbReference type="InterPro" id="IPR000424">
    <property type="entry name" value="Primosome_PriB/ssb"/>
</dbReference>
<dbReference type="CDD" id="cd04496">
    <property type="entry name" value="SSB_OBF"/>
    <property type="match status" value="1"/>
</dbReference>
<comment type="caution">
    <text evidence="3">The sequence shown here is derived from an EMBL/GenBank/DDBJ whole genome shotgun (WGS) entry which is preliminary data.</text>
</comment>
<dbReference type="GO" id="GO:0042645">
    <property type="term" value="C:mitochondrial nucleoid"/>
    <property type="evidence" value="ECO:0007669"/>
    <property type="project" value="TreeGrafter"/>
</dbReference>
<accession>A0A0G2G5U3</accession>
<dbReference type="Gene3D" id="2.40.50.140">
    <property type="entry name" value="Nucleic acid-binding proteins"/>
    <property type="match status" value="1"/>
</dbReference>
<protein>
    <submittedName>
        <fullName evidence="3">Putative ssdna binding</fullName>
    </submittedName>
</protein>
<dbReference type="InterPro" id="IPR011344">
    <property type="entry name" value="ssDNA-bd"/>
</dbReference>
<dbReference type="PROSITE" id="PS50935">
    <property type="entry name" value="SSB"/>
    <property type="match status" value="1"/>
</dbReference>
<evidence type="ECO:0000313" key="3">
    <source>
        <dbReference type="EMBL" id="KKY19143.1"/>
    </source>
</evidence>
<dbReference type="SUPFAM" id="SSF50249">
    <property type="entry name" value="Nucleic acid-binding proteins"/>
    <property type="match status" value="1"/>
</dbReference>
<reference evidence="3 4" key="1">
    <citation type="submission" date="2015-05" db="EMBL/GenBank/DDBJ databases">
        <title>Distinctive expansion of gene families associated with plant cell wall degradation and secondary metabolism in the genomes of grapevine trunk pathogens.</title>
        <authorList>
            <person name="Lawrence D.P."/>
            <person name="Travadon R."/>
            <person name="Rolshausen P.E."/>
            <person name="Baumgartner K."/>
        </authorList>
    </citation>
    <scope>NUCLEOTIDE SEQUENCE [LARGE SCALE GENOMIC DNA]</scope>
    <source>
        <strain evidence="3">UCRPC4</strain>
    </source>
</reference>
<name>A0A0G2G5U3_PHACM</name>
<gene>
    <name evidence="3" type="ORF">UCRPC4_g04651</name>
</gene>
<keyword evidence="4" id="KW-1185">Reference proteome</keyword>
<dbReference type="PANTHER" id="PTHR10302">
    <property type="entry name" value="SINGLE-STRANDED DNA-BINDING PROTEIN"/>
    <property type="match status" value="1"/>
</dbReference>
<evidence type="ECO:0000313" key="4">
    <source>
        <dbReference type="Proteomes" id="UP000053317"/>
    </source>
</evidence>
<dbReference type="NCBIfam" id="TIGR00621">
    <property type="entry name" value="ssb"/>
    <property type="match status" value="1"/>
</dbReference>
<dbReference type="InterPro" id="IPR012340">
    <property type="entry name" value="NA-bd_OB-fold"/>
</dbReference>
<dbReference type="OrthoDB" id="1078367at2759"/>
<dbReference type="AlphaFoldDB" id="A0A0G2G5U3"/>
<evidence type="ECO:0000256" key="1">
    <source>
        <dbReference type="ARBA" id="ARBA00023125"/>
    </source>
</evidence>
<reference evidence="3 4" key="2">
    <citation type="submission" date="2015-05" db="EMBL/GenBank/DDBJ databases">
        <authorList>
            <person name="Morales-Cruz A."/>
            <person name="Amrine K.C."/>
            <person name="Cantu D."/>
        </authorList>
    </citation>
    <scope>NUCLEOTIDE SEQUENCE [LARGE SCALE GENOMIC DNA]</scope>
    <source>
        <strain evidence="3">UCRPC4</strain>
    </source>
</reference>
<dbReference type="PANTHER" id="PTHR10302:SF0">
    <property type="entry name" value="SINGLE-STRANDED DNA-BINDING PROTEIN, MITOCHONDRIAL"/>
    <property type="match status" value="1"/>
</dbReference>
<evidence type="ECO:0000256" key="2">
    <source>
        <dbReference type="PROSITE-ProRule" id="PRU00252"/>
    </source>
</evidence>
<proteinExistence type="predicted"/>
<keyword evidence="1 2" id="KW-0238">DNA-binding</keyword>
<dbReference type="Proteomes" id="UP000053317">
    <property type="component" value="Unassembled WGS sequence"/>
</dbReference>
<dbReference type="GO" id="GO:0006264">
    <property type="term" value="P:mitochondrial DNA replication"/>
    <property type="evidence" value="ECO:0007669"/>
    <property type="project" value="TreeGrafter"/>
</dbReference>
<dbReference type="Pfam" id="PF00436">
    <property type="entry name" value="SSB"/>
    <property type="match status" value="1"/>
</dbReference>
<dbReference type="EMBL" id="LCWF01000110">
    <property type="protein sequence ID" value="KKY19143.1"/>
    <property type="molecule type" value="Genomic_DNA"/>
</dbReference>